<dbReference type="EMBL" id="JACTNZ010000011">
    <property type="protein sequence ID" value="KAG5525946.1"/>
    <property type="molecule type" value="Genomic_DNA"/>
</dbReference>
<keyword evidence="2" id="KW-1185">Reference proteome</keyword>
<accession>A0AAV6IBH6</accession>
<evidence type="ECO:0000313" key="2">
    <source>
        <dbReference type="Proteomes" id="UP000823749"/>
    </source>
</evidence>
<sequence>MLVLVAIAGSLVLDEKLPLETAGVSIFYKLAGNIGMSLRVFISYRFLFAAAFRFLFDEHHAGVEAGNDDGVSGGAFAGVSILYKVADNIGMRLIESLNRLPSPICSCKNLANRKQ</sequence>
<dbReference type="Proteomes" id="UP000823749">
    <property type="component" value="Chromosome 11"/>
</dbReference>
<gene>
    <name evidence="1" type="ORF">RHGRI_032298</name>
</gene>
<organism evidence="1 2">
    <name type="scientific">Rhododendron griersonianum</name>
    <dbReference type="NCBI Taxonomy" id="479676"/>
    <lineage>
        <taxon>Eukaryota</taxon>
        <taxon>Viridiplantae</taxon>
        <taxon>Streptophyta</taxon>
        <taxon>Embryophyta</taxon>
        <taxon>Tracheophyta</taxon>
        <taxon>Spermatophyta</taxon>
        <taxon>Magnoliopsida</taxon>
        <taxon>eudicotyledons</taxon>
        <taxon>Gunneridae</taxon>
        <taxon>Pentapetalae</taxon>
        <taxon>asterids</taxon>
        <taxon>Ericales</taxon>
        <taxon>Ericaceae</taxon>
        <taxon>Ericoideae</taxon>
        <taxon>Rhodoreae</taxon>
        <taxon>Rhododendron</taxon>
    </lineage>
</organism>
<reference evidence="1" key="1">
    <citation type="submission" date="2020-08" db="EMBL/GenBank/DDBJ databases">
        <title>Plant Genome Project.</title>
        <authorList>
            <person name="Zhang R.-G."/>
        </authorList>
    </citation>
    <scope>NUCLEOTIDE SEQUENCE</scope>
    <source>
        <strain evidence="1">WSP0</strain>
        <tissue evidence="1">Leaf</tissue>
    </source>
</reference>
<proteinExistence type="predicted"/>
<name>A0AAV6IBH6_9ERIC</name>
<protein>
    <submittedName>
        <fullName evidence="1">Uncharacterized protein</fullName>
    </submittedName>
</protein>
<dbReference type="AlphaFoldDB" id="A0AAV6IBH6"/>
<comment type="caution">
    <text evidence="1">The sequence shown here is derived from an EMBL/GenBank/DDBJ whole genome shotgun (WGS) entry which is preliminary data.</text>
</comment>
<evidence type="ECO:0000313" key="1">
    <source>
        <dbReference type="EMBL" id="KAG5525946.1"/>
    </source>
</evidence>